<evidence type="ECO:0000256" key="1">
    <source>
        <dbReference type="ARBA" id="ARBA00004965"/>
    </source>
</evidence>
<feature type="binding site" evidence="10">
    <location>
        <position position="141"/>
    </location>
    <ligand>
        <name>ATP</name>
        <dbReference type="ChEBI" id="CHEBI:30616"/>
    </ligand>
</feature>
<dbReference type="InterPro" id="IPR014049">
    <property type="entry name" value="Glutathione_synthase_N_euk"/>
</dbReference>
<evidence type="ECO:0000313" key="14">
    <source>
        <dbReference type="EMBL" id="TDL19686.1"/>
    </source>
</evidence>
<proteinExistence type="inferred from homology"/>
<evidence type="ECO:0000259" key="13">
    <source>
        <dbReference type="Pfam" id="PF03199"/>
    </source>
</evidence>
<sequence length="533" mass="57989">MSRLPEWPPSISHPELEHLTNLATTYALSHGLLYLPPHPPSGAPPPTQAPSSAIHAPFSIFPSPFPRTLFEKAQRLQRAYNSDGAEVGAGRVDEFTGELWKIWKSLRDEGIEQELQLGIFRSDYLLHASDESQPMLLKQVEFNTISSSFGALSERVSALHNYLYASTGYFNSSPYLKPENFPPNRTTAAVVEGLVAAHYAYGVKDARILFVVQAGERNVFDQRWLDYELLEKHGIHIIRQTLPELASSAHLSPTRSLLISDSPQSPPNATEISTIYFRAAYTPTDFPTPEHFSTRALLERSRATKCPSIQLQLAGGKMVQMALTKAGVLERFLNGDGDAQADGMFAFGEEEVREVRESWMGMWRLGDNPPAGSATPSGMERAAMNHANLVLKPQREGGGNNVYKSSILPFLETLPEREREAWIAMELIEPPVSVGGWLVRAGSTGSSATGPTGGGGAVKSDIVSELGIFGWALFGPGQVGGAAQTKDVAKNSETMMRTGEGGWLVRTKGRESDEGGVAVGFSVLDSVVLIDPN</sequence>
<evidence type="ECO:0000256" key="7">
    <source>
        <dbReference type="ARBA" id="ARBA00022840"/>
    </source>
</evidence>
<feature type="binding site" evidence="12">
    <location>
        <begin position="145"/>
        <end position="148"/>
    </location>
    <ligand>
        <name>substrate</name>
    </ligand>
</feature>
<feature type="binding site" evidence="12">
    <location>
        <begin position="517"/>
        <end position="518"/>
    </location>
    <ligand>
        <name>substrate</name>
    </ligand>
</feature>
<organism evidence="14 15">
    <name type="scientific">Rickenella mellea</name>
    <dbReference type="NCBI Taxonomy" id="50990"/>
    <lineage>
        <taxon>Eukaryota</taxon>
        <taxon>Fungi</taxon>
        <taxon>Dikarya</taxon>
        <taxon>Basidiomycota</taxon>
        <taxon>Agaricomycotina</taxon>
        <taxon>Agaricomycetes</taxon>
        <taxon>Hymenochaetales</taxon>
        <taxon>Rickenellaceae</taxon>
        <taxon>Rickenella</taxon>
    </lineage>
</organism>
<keyword evidence="8 9" id="KW-0460">Magnesium</keyword>
<dbReference type="NCBIfam" id="TIGR01986">
    <property type="entry name" value="glut_syn_euk"/>
    <property type="match status" value="1"/>
</dbReference>
<keyword evidence="3 9" id="KW-0436">Ligase</keyword>
<comment type="pathway">
    <text evidence="1 9">Sulfur metabolism; glutathione biosynthesis; glutathione from L-cysteine and L-glutamate: step 2/2.</text>
</comment>
<dbReference type="OrthoDB" id="2020073at2759"/>
<dbReference type="GO" id="GO:0005524">
    <property type="term" value="F:ATP binding"/>
    <property type="evidence" value="ECO:0007669"/>
    <property type="project" value="UniProtKB-UniRule"/>
</dbReference>
<reference evidence="14 15" key="1">
    <citation type="submission" date="2018-06" db="EMBL/GenBank/DDBJ databases">
        <title>A transcriptomic atlas of mushroom development highlights an independent origin of complex multicellularity.</title>
        <authorList>
            <consortium name="DOE Joint Genome Institute"/>
            <person name="Krizsan K."/>
            <person name="Almasi E."/>
            <person name="Merenyi Z."/>
            <person name="Sahu N."/>
            <person name="Viragh M."/>
            <person name="Koszo T."/>
            <person name="Mondo S."/>
            <person name="Kiss B."/>
            <person name="Balint B."/>
            <person name="Kues U."/>
            <person name="Barry K."/>
            <person name="Hegedus J.C."/>
            <person name="Henrissat B."/>
            <person name="Johnson J."/>
            <person name="Lipzen A."/>
            <person name="Ohm R."/>
            <person name="Nagy I."/>
            <person name="Pangilinan J."/>
            <person name="Yan J."/>
            <person name="Xiong Y."/>
            <person name="Grigoriev I.V."/>
            <person name="Hibbett D.S."/>
            <person name="Nagy L.G."/>
        </authorList>
    </citation>
    <scope>NUCLEOTIDE SEQUENCE [LARGE SCALE GENOMIC DNA]</scope>
    <source>
        <strain evidence="14 15">SZMC22713</strain>
    </source>
</reference>
<dbReference type="UniPathway" id="UPA00142">
    <property type="reaction ID" value="UER00210"/>
</dbReference>
<keyword evidence="7 9" id="KW-0067">ATP-binding</keyword>
<accession>A0A4Y7PXC4</accession>
<feature type="binding site" evidence="10">
    <location>
        <position position="317"/>
    </location>
    <ligand>
        <name>ATP</name>
        <dbReference type="ChEBI" id="CHEBI:30616"/>
    </ligand>
</feature>
<comment type="catalytic activity">
    <reaction evidence="9">
        <text>gamma-L-glutamyl-L-cysteine + glycine + ATP = glutathione + ADP + phosphate + H(+)</text>
        <dbReference type="Rhea" id="RHEA:13557"/>
        <dbReference type="ChEBI" id="CHEBI:15378"/>
        <dbReference type="ChEBI" id="CHEBI:30616"/>
        <dbReference type="ChEBI" id="CHEBI:43474"/>
        <dbReference type="ChEBI" id="CHEBI:57305"/>
        <dbReference type="ChEBI" id="CHEBI:57925"/>
        <dbReference type="ChEBI" id="CHEBI:58173"/>
        <dbReference type="ChEBI" id="CHEBI:456216"/>
        <dbReference type="EC" id="6.3.2.3"/>
    </reaction>
</comment>
<feature type="binding site" evidence="10">
    <location>
        <position position="514"/>
    </location>
    <ligand>
        <name>ATP</name>
        <dbReference type="ChEBI" id="CHEBI:30616"/>
    </ligand>
</feature>
<evidence type="ECO:0000256" key="11">
    <source>
        <dbReference type="PIRSR" id="PIRSR001558-2"/>
    </source>
</evidence>
<keyword evidence="4 9" id="KW-0317">Glutathione biosynthesis</keyword>
<dbReference type="Gene3D" id="3.30.1490.80">
    <property type="match status" value="1"/>
</dbReference>
<dbReference type="STRING" id="50990.A0A4Y7PXC4"/>
<feature type="binding site" evidence="10">
    <location>
        <begin position="425"/>
        <end position="428"/>
    </location>
    <ligand>
        <name>ATP</name>
        <dbReference type="ChEBI" id="CHEBI:30616"/>
    </ligand>
</feature>
<comment type="similarity">
    <text evidence="2 9">Belongs to the eukaryotic GSH synthase family.</text>
</comment>
<feature type="binding site" evidence="10">
    <location>
        <position position="121"/>
    </location>
    <ligand>
        <name>substrate</name>
    </ligand>
</feature>
<dbReference type="PIRSF" id="PIRSF001558">
    <property type="entry name" value="GSHase"/>
    <property type="match status" value="1"/>
</dbReference>
<dbReference type="InterPro" id="IPR014042">
    <property type="entry name" value="Glutathione_synthase_a-hlx"/>
</dbReference>
<protein>
    <recommendedName>
        <fullName evidence="9">Glutathione synthetase</fullName>
        <shortName evidence="9">GSH-S</shortName>
        <ecNumber evidence="9">6.3.2.3</ecNumber>
    </recommendedName>
</protein>
<evidence type="ECO:0000256" key="6">
    <source>
        <dbReference type="ARBA" id="ARBA00022741"/>
    </source>
</evidence>
<dbReference type="PANTHER" id="PTHR11130:SF0">
    <property type="entry name" value="GLUTATHIONE SYNTHETASE"/>
    <property type="match status" value="1"/>
</dbReference>
<evidence type="ECO:0000256" key="5">
    <source>
        <dbReference type="ARBA" id="ARBA00022723"/>
    </source>
</evidence>
<dbReference type="InterPro" id="IPR014709">
    <property type="entry name" value="Glutathione_synthase_C_euk"/>
</dbReference>
<feature type="binding site" evidence="10">
    <location>
        <position position="222"/>
    </location>
    <ligand>
        <name>substrate</name>
    </ligand>
</feature>
<dbReference type="GO" id="GO:0004363">
    <property type="term" value="F:glutathione synthase activity"/>
    <property type="evidence" value="ECO:0007669"/>
    <property type="project" value="UniProtKB-UniRule"/>
</dbReference>
<feature type="domain" description="Glutathione synthase substrate-binding" evidence="13">
    <location>
        <begin position="207"/>
        <end position="314"/>
    </location>
</feature>
<evidence type="ECO:0000313" key="15">
    <source>
        <dbReference type="Proteomes" id="UP000294933"/>
    </source>
</evidence>
<dbReference type="Proteomes" id="UP000294933">
    <property type="component" value="Unassembled WGS sequence"/>
</dbReference>
<dbReference type="Pfam" id="PF03917">
    <property type="entry name" value="GSH_synth_ATP"/>
    <property type="match status" value="1"/>
</dbReference>
<dbReference type="PANTHER" id="PTHR11130">
    <property type="entry name" value="GLUTATHIONE SYNTHETASE"/>
    <property type="match status" value="1"/>
</dbReference>
<dbReference type="SUPFAM" id="SSF56059">
    <property type="entry name" value="Glutathione synthetase ATP-binding domain-like"/>
    <property type="match status" value="1"/>
</dbReference>
<feature type="binding site" evidence="10">
    <location>
        <position position="465"/>
    </location>
    <ligand>
        <name>ATP</name>
        <dbReference type="ChEBI" id="CHEBI:30616"/>
    </ligand>
</feature>
<feature type="binding site" evidence="11">
    <location>
        <position position="141"/>
    </location>
    <ligand>
        <name>Mg(2+)</name>
        <dbReference type="ChEBI" id="CHEBI:18420"/>
    </ligand>
</feature>
<evidence type="ECO:0000256" key="12">
    <source>
        <dbReference type="PIRSR" id="PIRSR001558-3"/>
    </source>
</evidence>
<dbReference type="SUPFAM" id="SSF52440">
    <property type="entry name" value="PreATP-grasp domain"/>
    <property type="match status" value="1"/>
</dbReference>
<name>A0A4Y7PXC4_9AGAM</name>
<evidence type="ECO:0000256" key="3">
    <source>
        <dbReference type="ARBA" id="ARBA00022598"/>
    </source>
</evidence>
<feature type="binding site" evidence="10">
    <location>
        <position position="403"/>
    </location>
    <ligand>
        <name>ATP</name>
        <dbReference type="ChEBI" id="CHEBI:30616"/>
    </ligand>
</feature>
<dbReference type="GO" id="GO:0043295">
    <property type="term" value="F:glutathione binding"/>
    <property type="evidence" value="ECO:0007669"/>
    <property type="project" value="UniProtKB-UniRule"/>
</dbReference>
<comment type="cofactor">
    <cofactor evidence="9 11">
        <name>Mg(2+)</name>
        <dbReference type="ChEBI" id="CHEBI:18420"/>
    </cofactor>
    <text evidence="9 11">Binds 1 Mg(2+) ion per subunit.</text>
</comment>
<dbReference type="Gene3D" id="3.30.1490.50">
    <property type="match status" value="1"/>
</dbReference>
<feature type="binding site" evidence="10">
    <location>
        <begin position="392"/>
        <end position="401"/>
    </location>
    <ligand>
        <name>ATP</name>
        <dbReference type="ChEBI" id="CHEBI:30616"/>
    </ligand>
</feature>
<keyword evidence="15" id="KW-1185">Reference proteome</keyword>
<evidence type="ECO:0000256" key="10">
    <source>
        <dbReference type="PIRSR" id="PIRSR001558-1"/>
    </source>
</evidence>
<dbReference type="Pfam" id="PF03199">
    <property type="entry name" value="GSH_synthase"/>
    <property type="match status" value="1"/>
</dbReference>
<dbReference type="InterPro" id="IPR004887">
    <property type="entry name" value="GSH_synth_subst-bd"/>
</dbReference>
<dbReference type="InterPro" id="IPR016185">
    <property type="entry name" value="PreATP-grasp_dom_sf"/>
</dbReference>
<dbReference type="Gene3D" id="3.30.470.20">
    <property type="entry name" value="ATP-grasp fold, B domain"/>
    <property type="match status" value="1"/>
</dbReference>
<dbReference type="GO" id="GO:0000287">
    <property type="term" value="F:magnesium ion binding"/>
    <property type="evidence" value="ECO:0007669"/>
    <property type="project" value="UniProtKB-UniRule"/>
</dbReference>
<feature type="binding site" evidence="10">
    <location>
        <position position="508"/>
    </location>
    <ligand>
        <name>ATP</name>
        <dbReference type="ChEBI" id="CHEBI:30616"/>
    </ligand>
</feature>
<feature type="binding site" evidence="11">
    <location>
        <position position="396"/>
    </location>
    <ligand>
        <name>Mg(2+)</name>
        <dbReference type="ChEBI" id="CHEBI:18420"/>
    </ligand>
</feature>
<dbReference type="AlphaFoldDB" id="A0A4Y7PXC4"/>
<evidence type="ECO:0000256" key="4">
    <source>
        <dbReference type="ARBA" id="ARBA00022684"/>
    </source>
</evidence>
<evidence type="ECO:0000256" key="9">
    <source>
        <dbReference type="PIRNR" id="PIRNR001558"/>
    </source>
</evidence>
<evidence type="ECO:0000256" key="2">
    <source>
        <dbReference type="ARBA" id="ARBA00010385"/>
    </source>
</evidence>
<feature type="binding site" evidence="12">
    <location>
        <begin position="216"/>
        <end position="218"/>
    </location>
    <ligand>
        <name>substrate</name>
    </ligand>
</feature>
<dbReference type="InterPro" id="IPR037013">
    <property type="entry name" value="GSH-S_sub-bd_sf"/>
</dbReference>
<dbReference type="VEuPathDB" id="FungiDB:BD410DRAFT_841852"/>
<dbReference type="EMBL" id="ML170194">
    <property type="protein sequence ID" value="TDL19686.1"/>
    <property type="molecule type" value="Genomic_DNA"/>
</dbReference>
<dbReference type="Gene3D" id="3.40.50.1760">
    <property type="entry name" value="Glutathione synthase, substrate-binding domain superfamily, eukaryotic"/>
    <property type="match status" value="1"/>
</dbReference>
<feature type="binding site" evidence="12">
    <location>
        <begin position="278"/>
        <end position="281"/>
    </location>
    <ligand>
        <name>substrate</name>
    </ligand>
</feature>
<feature type="binding site" evidence="11">
    <location>
        <position position="143"/>
    </location>
    <ligand>
        <name>Mg(2+)</name>
        <dbReference type="ChEBI" id="CHEBI:18420"/>
    </ligand>
</feature>
<dbReference type="EC" id="6.3.2.3" evidence="9"/>
<gene>
    <name evidence="14" type="ORF">BD410DRAFT_841852</name>
</gene>
<keyword evidence="6 9" id="KW-0547">Nucleotide-binding</keyword>
<dbReference type="GO" id="GO:0005829">
    <property type="term" value="C:cytosol"/>
    <property type="evidence" value="ECO:0007669"/>
    <property type="project" value="TreeGrafter"/>
</dbReference>
<dbReference type="InterPro" id="IPR005615">
    <property type="entry name" value="Glutathione_synthase"/>
</dbReference>
<evidence type="ECO:0000256" key="8">
    <source>
        <dbReference type="ARBA" id="ARBA00022842"/>
    </source>
</evidence>
<keyword evidence="5 9" id="KW-0479">Metal-binding</keyword>
<feature type="binding site" evidence="10">
    <location>
        <position position="506"/>
    </location>
    <ligand>
        <name>substrate</name>
    </ligand>
</feature>
<dbReference type="Gene3D" id="1.10.1080.10">
    <property type="entry name" value="Glutathione Synthetase, Chain A, domain 3"/>
    <property type="match status" value="1"/>
</dbReference>